<proteinExistence type="predicted"/>
<protein>
    <submittedName>
        <fullName evidence="1">Uncharacterized protein</fullName>
    </submittedName>
</protein>
<evidence type="ECO:0000313" key="2">
    <source>
        <dbReference type="Proteomes" id="UP000724584"/>
    </source>
</evidence>
<name>A0ACB7NXU7_9PEZI</name>
<dbReference type="Proteomes" id="UP000724584">
    <property type="component" value="Unassembled WGS sequence"/>
</dbReference>
<evidence type="ECO:0000313" key="1">
    <source>
        <dbReference type="EMBL" id="KAH6617562.1"/>
    </source>
</evidence>
<organism evidence="1 2">
    <name type="scientific">Chaetomium tenue</name>
    <dbReference type="NCBI Taxonomy" id="1854479"/>
    <lineage>
        <taxon>Eukaryota</taxon>
        <taxon>Fungi</taxon>
        <taxon>Dikarya</taxon>
        <taxon>Ascomycota</taxon>
        <taxon>Pezizomycotina</taxon>
        <taxon>Sordariomycetes</taxon>
        <taxon>Sordariomycetidae</taxon>
        <taxon>Sordariales</taxon>
        <taxon>Chaetomiaceae</taxon>
        <taxon>Chaetomium</taxon>
    </lineage>
</organism>
<reference evidence="1 2" key="1">
    <citation type="journal article" date="2021" name="Nat. Commun.">
        <title>Genetic determinants of endophytism in the Arabidopsis root mycobiome.</title>
        <authorList>
            <person name="Mesny F."/>
            <person name="Miyauchi S."/>
            <person name="Thiergart T."/>
            <person name="Pickel B."/>
            <person name="Atanasova L."/>
            <person name="Karlsson M."/>
            <person name="Huettel B."/>
            <person name="Barry K.W."/>
            <person name="Haridas S."/>
            <person name="Chen C."/>
            <person name="Bauer D."/>
            <person name="Andreopoulos W."/>
            <person name="Pangilinan J."/>
            <person name="LaButti K."/>
            <person name="Riley R."/>
            <person name="Lipzen A."/>
            <person name="Clum A."/>
            <person name="Drula E."/>
            <person name="Henrissat B."/>
            <person name="Kohler A."/>
            <person name="Grigoriev I.V."/>
            <person name="Martin F.M."/>
            <person name="Hacquard S."/>
        </authorList>
    </citation>
    <scope>NUCLEOTIDE SEQUENCE [LARGE SCALE GENOMIC DNA]</scope>
    <source>
        <strain evidence="1 2">MPI-SDFR-AT-0079</strain>
    </source>
</reference>
<sequence>MGMGMGMVLLVVGGWTCGRRWCMGSAPSISGGSGTRSSMRAYGGMCLSGTPRRRGPVSGWFFWRPSSGSLLVLRARLITRDMVAYLHSPS</sequence>
<comment type="caution">
    <text evidence="1">The sequence shown here is derived from an EMBL/GenBank/DDBJ whole genome shotgun (WGS) entry which is preliminary data.</text>
</comment>
<gene>
    <name evidence="1" type="ORF">F5144DRAFT_395281</name>
</gene>
<accession>A0ACB7NXU7</accession>
<keyword evidence="2" id="KW-1185">Reference proteome</keyword>
<dbReference type="EMBL" id="JAGIZQ010000007">
    <property type="protein sequence ID" value="KAH6617562.1"/>
    <property type="molecule type" value="Genomic_DNA"/>
</dbReference>